<dbReference type="eggNOG" id="COG0436">
    <property type="taxonomic scope" value="Bacteria"/>
</dbReference>
<name>A0A173WG28_9FIRM</name>
<dbReference type="GO" id="GO:0030170">
    <property type="term" value="F:pyridoxal phosphate binding"/>
    <property type="evidence" value="ECO:0007669"/>
    <property type="project" value="InterPro"/>
</dbReference>
<dbReference type="EMBL" id="CYYU01000001">
    <property type="protein sequence ID" value="CUN38412.1"/>
    <property type="molecule type" value="Genomic_DNA"/>
</dbReference>
<keyword evidence="9" id="KW-1185">Reference proteome</keyword>
<organism evidence="8 9">
    <name type="scientific">Mitsuokella jalaludinii</name>
    <dbReference type="NCBI Taxonomy" id="187979"/>
    <lineage>
        <taxon>Bacteria</taxon>
        <taxon>Bacillati</taxon>
        <taxon>Bacillota</taxon>
        <taxon>Negativicutes</taxon>
        <taxon>Selenomonadales</taxon>
        <taxon>Selenomonadaceae</taxon>
        <taxon>Mitsuokella</taxon>
    </lineage>
</organism>
<feature type="domain" description="Aminotransferase class I/classII large" evidence="7">
    <location>
        <begin position="36"/>
        <end position="386"/>
    </location>
</feature>
<evidence type="ECO:0000259" key="7">
    <source>
        <dbReference type="Pfam" id="PF00155"/>
    </source>
</evidence>
<protein>
    <recommendedName>
        <fullName evidence="6">Aminotransferase</fullName>
        <ecNumber evidence="6">2.6.1.-</ecNumber>
    </recommendedName>
</protein>
<reference evidence="8 9" key="1">
    <citation type="submission" date="2015-09" db="EMBL/GenBank/DDBJ databases">
        <authorList>
            <consortium name="Pathogen Informatics"/>
        </authorList>
    </citation>
    <scope>NUCLEOTIDE SEQUENCE [LARGE SCALE GENOMIC DNA]</scope>
    <source>
        <strain evidence="8 9">2789STDY5608828</strain>
    </source>
</reference>
<dbReference type="InterPro" id="IPR015424">
    <property type="entry name" value="PyrdxlP-dep_Trfase"/>
</dbReference>
<dbReference type="Pfam" id="PF00155">
    <property type="entry name" value="Aminotran_1_2"/>
    <property type="match status" value="1"/>
</dbReference>
<dbReference type="FunFam" id="3.40.640.10:FF:000033">
    <property type="entry name" value="Aspartate aminotransferase"/>
    <property type="match status" value="1"/>
</dbReference>
<dbReference type="Gene3D" id="3.90.1150.10">
    <property type="entry name" value="Aspartate Aminotransferase, domain 1"/>
    <property type="match status" value="1"/>
</dbReference>
<evidence type="ECO:0000256" key="2">
    <source>
        <dbReference type="ARBA" id="ARBA00007441"/>
    </source>
</evidence>
<dbReference type="InterPro" id="IPR015421">
    <property type="entry name" value="PyrdxlP-dep_Trfase_major"/>
</dbReference>
<dbReference type="SUPFAM" id="SSF53383">
    <property type="entry name" value="PLP-dependent transferases"/>
    <property type="match status" value="1"/>
</dbReference>
<dbReference type="InterPro" id="IPR015422">
    <property type="entry name" value="PyrdxlP-dep_Trfase_small"/>
</dbReference>
<dbReference type="CDD" id="cd00609">
    <property type="entry name" value="AAT_like"/>
    <property type="match status" value="1"/>
</dbReference>
<evidence type="ECO:0000313" key="9">
    <source>
        <dbReference type="Proteomes" id="UP000095546"/>
    </source>
</evidence>
<evidence type="ECO:0000256" key="3">
    <source>
        <dbReference type="ARBA" id="ARBA00022576"/>
    </source>
</evidence>
<comment type="cofactor">
    <cofactor evidence="1 6">
        <name>pyridoxal 5'-phosphate</name>
        <dbReference type="ChEBI" id="CHEBI:597326"/>
    </cofactor>
</comment>
<dbReference type="PROSITE" id="PS00105">
    <property type="entry name" value="AA_TRANSFER_CLASS_1"/>
    <property type="match status" value="1"/>
</dbReference>
<keyword evidence="5" id="KW-0663">Pyridoxal phosphate</keyword>
<evidence type="ECO:0000256" key="6">
    <source>
        <dbReference type="RuleBase" id="RU000481"/>
    </source>
</evidence>
<dbReference type="PANTHER" id="PTHR46383:SF3">
    <property type="entry name" value="ASPARTATE AMINOTRANSFERASE-RELATED"/>
    <property type="match status" value="1"/>
</dbReference>
<evidence type="ECO:0000256" key="4">
    <source>
        <dbReference type="ARBA" id="ARBA00022679"/>
    </source>
</evidence>
<evidence type="ECO:0000313" key="8">
    <source>
        <dbReference type="EMBL" id="CUN38412.1"/>
    </source>
</evidence>
<dbReference type="STRING" id="187979.ERS852385_00243"/>
<dbReference type="RefSeq" id="WP_036373608.1">
    <property type="nucleotide sequence ID" value="NZ_CABIWZ010000001.1"/>
</dbReference>
<keyword evidence="3 6" id="KW-0032">Aminotransferase</keyword>
<dbReference type="GO" id="GO:0008483">
    <property type="term" value="F:transaminase activity"/>
    <property type="evidence" value="ECO:0007669"/>
    <property type="project" value="UniProtKB-KW"/>
</dbReference>
<evidence type="ECO:0000256" key="1">
    <source>
        <dbReference type="ARBA" id="ARBA00001933"/>
    </source>
</evidence>
<dbReference type="InterPro" id="IPR004839">
    <property type="entry name" value="Aminotransferase_I/II_large"/>
</dbReference>
<dbReference type="PANTHER" id="PTHR46383">
    <property type="entry name" value="ASPARTATE AMINOTRANSFERASE"/>
    <property type="match status" value="1"/>
</dbReference>
<dbReference type="InterPro" id="IPR050596">
    <property type="entry name" value="AspAT/PAT-like"/>
</dbReference>
<dbReference type="Gene3D" id="3.40.640.10">
    <property type="entry name" value="Type I PLP-dependent aspartate aminotransferase-like (Major domain)"/>
    <property type="match status" value="1"/>
</dbReference>
<proteinExistence type="inferred from homology"/>
<dbReference type="InterPro" id="IPR004838">
    <property type="entry name" value="NHTrfase_class1_PyrdxlP-BS"/>
</dbReference>
<gene>
    <name evidence="8" type="primary">patA</name>
    <name evidence="8" type="ORF">ERS852385_00243</name>
</gene>
<dbReference type="AlphaFoldDB" id="A0A173WG28"/>
<dbReference type="OrthoDB" id="9802328at2"/>
<dbReference type="GO" id="GO:0006520">
    <property type="term" value="P:amino acid metabolic process"/>
    <property type="evidence" value="ECO:0007669"/>
    <property type="project" value="InterPro"/>
</dbReference>
<dbReference type="Proteomes" id="UP000095546">
    <property type="component" value="Unassembled WGS sequence"/>
</dbReference>
<dbReference type="EC" id="2.6.1.-" evidence="6"/>
<accession>A0A173WG28</accession>
<dbReference type="GeneID" id="83709652"/>
<keyword evidence="4 6" id="KW-0808">Transferase</keyword>
<comment type="similarity">
    <text evidence="2 6">Belongs to the class-I pyridoxal-phosphate-dependent aminotransferase family.</text>
</comment>
<evidence type="ECO:0000256" key="5">
    <source>
        <dbReference type="ARBA" id="ARBA00022898"/>
    </source>
</evidence>
<sequence>MIEKRNDWQERLSPRVNAIAPSGIRKFFDIAAQMEDVISLGVGEPDFVTPWSIRESCVYGLEQGYTSYTANRGLPELREEIARHYADEYGCSYDADTDILVTVGVSEALDLVMRAILAPGDEVLIPEPCYVSYQACTILAGGKPVAVPAKIENEFRITPDELEEHVTPRTKALLIGYPNNPTGAIMTRKDLLAIAAFAEKHDLIVISDEIYGDLTYGGEKHVCFSSLPGMQERTILLNGFSKAYAMTGWRIGYALGNKAFISAMTKIHQYTMLCAPITAQIAAIEALRHGEKYMKKMVAEYDRRRHLIYDGFTKMGLPCFEPKGAFYIFPDITSTGYTSDEFAEELLKAEHVALIPGSAFGACGEGHVRCSYATSIDKISEALARIENFLKNHKR</sequence>